<organism evidence="2">
    <name type="scientific">Sesamum radiatum</name>
    <name type="common">Black benniseed</name>
    <dbReference type="NCBI Taxonomy" id="300843"/>
    <lineage>
        <taxon>Eukaryota</taxon>
        <taxon>Viridiplantae</taxon>
        <taxon>Streptophyta</taxon>
        <taxon>Embryophyta</taxon>
        <taxon>Tracheophyta</taxon>
        <taxon>Spermatophyta</taxon>
        <taxon>Magnoliopsida</taxon>
        <taxon>eudicotyledons</taxon>
        <taxon>Gunneridae</taxon>
        <taxon>Pentapetalae</taxon>
        <taxon>asterids</taxon>
        <taxon>lamiids</taxon>
        <taxon>Lamiales</taxon>
        <taxon>Pedaliaceae</taxon>
        <taxon>Sesamum</taxon>
    </lineage>
</organism>
<accession>A0AAW2PI51</accession>
<comment type="caution">
    <text evidence="2">The sequence shown here is derived from an EMBL/GenBank/DDBJ whole genome shotgun (WGS) entry which is preliminary data.</text>
</comment>
<dbReference type="EMBL" id="JACGWJ010000017">
    <property type="protein sequence ID" value="KAL0355907.1"/>
    <property type="molecule type" value="Genomic_DNA"/>
</dbReference>
<reference evidence="2" key="1">
    <citation type="submission" date="2020-06" db="EMBL/GenBank/DDBJ databases">
        <authorList>
            <person name="Li T."/>
            <person name="Hu X."/>
            <person name="Zhang T."/>
            <person name="Song X."/>
            <person name="Zhang H."/>
            <person name="Dai N."/>
            <person name="Sheng W."/>
            <person name="Hou X."/>
            <person name="Wei L."/>
        </authorList>
    </citation>
    <scope>NUCLEOTIDE SEQUENCE</scope>
    <source>
        <strain evidence="2">G02</strain>
        <tissue evidence="2">Leaf</tissue>
    </source>
</reference>
<protein>
    <submittedName>
        <fullName evidence="2">Uncharacterized protein</fullName>
    </submittedName>
</protein>
<reference evidence="2" key="2">
    <citation type="journal article" date="2024" name="Plant">
        <title>Genomic evolution and insights into agronomic trait innovations of Sesamum species.</title>
        <authorList>
            <person name="Miao H."/>
            <person name="Wang L."/>
            <person name="Qu L."/>
            <person name="Liu H."/>
            <person name="Sun Y."/>
            <person name="Le M."/>
            <person name="Wang Q."/>
            <person name="Wei S."/>
            <person name="Zheng Y."/>
            <person name="Lin W."/>
            <person name="Duan Y."/>
            <person name="Cao H."/>
            <person name="Xiong S."/>
            <person name="Wang X."/>
            <person name="Wei L."/>
            <person name="Li C."/>
            <person name="Ma Q."/>
            <person name="Ju M."/>
            <person name="Zhao R."/>
            <person name="Li G."/>
            <person name="Mu C."/>
            <person name="Tian Q."/>
            <person name="Mei H."/>
            <person name="Zhang T."/>
            <person name="Gao T."/>
            <person name="Zhang H."/>
        </authorList>
    </citation>
    <scope>NUCLEOTIDE SEQUENCE</scope>
    <source>
        <strain evidence="2">G02</strain>
    </source>
</reference>
<feature type="compositionally biased region" description="Basic and acidic residues" evidence="1">
    <location>
        <begin position="1"/>
        <end position="44"/>
    </location>
</feature>
<dbReference type="AlphaFoldDB" id="A0AAW2PI51"/>
<evidence type="ECO:0000313" key="2">
    <source>
        <dbReference type="EMBL" id="KAL0355907.1"/>
    </source>
</evidence>
<feature type="region of interest" description="Disordered" evidence="1">
    <location>
        <begin position="1"/>
        <end position="53"/>
    </location>
</feature>
<name>A0AAW2PI51_SESRA</name>
<sequence length="53" mass="5820">MVGGGDEGHNDGIKDDGRNRQSRNMDPKNAKVEVVRERRERRENGGVGNDGGQ</sequence>
<gene>
    <name evidence="2" type="ORF">Sradi_4037600</name>
</gene>
<proteinExistence type="predicted"/>
<evidence type="ECO:0000256" key="1">
    <source>
        <dbReference type="SAM" id="MobiDB-lite"/>
    </source>
</evidence>